<comment type="catalytic activity">
    <reaction evidence="4">
        <text>an aldehyde + NAD(+) + H2O = a carboxylate + NADH + 2 H(+)</text>
        <dbReference type="Rhea" id="RHEA:16185"/>
        <dbReference type="ChEBI" id="CHEBI:15377"/>
        <dbReference type="ChEBI" id="CHEBI:15378"/>
        <dbReference type="ChEBI" id="CHEBI:17478"/>
        <dbReference type="ChEBI" id="CHEBI:29067"/>
        <dbReference type="ChEBI" id="CHEBI:57540"/>
        <dbReference type="ChEBI" id="CHEBI:57945"/>
        <dbReference type="EC" id="1.2.1.3"/>
    </reaction>
</comment>
<dbReference type="GO" id="GO:0004029">
    <property type="term" value="F:aldehyde dehydrogenase (NAD+) activity"/>
    <property type="evidence" value="ECO:0007669"/>
    <property type="project" value="UniProtKB-EC"/>
</dbReference>
<dbReference type="Gene3D" id="3.40.309.10">
    <property type="entry name" value="Aldehyde Dehydrogenase, Chain A, domain 2"/>
    <property type="match status" value="1"/>
</dbReference>
<evidence type="ECO:0000256" key="2">
    <source>
        <dbReference type="ARBA" id="ARBA00023002"/>
    </source>
</evidence>
<dbReference type="Pfam" id="PF00171">
    <property type="entry name" value="Aldedh"/>
    <property type="match status" value="1"/>
</dbReference>
<dbReference type="Gene3D" id="3.40.605.10">
    <property type="entry name" value="Aldehyde Dehydrogenase, Chain A, domain 1"/>
    <property type="match status" value="1"/>
</dbReference>
<dbReference type="OrthoDB" id="6882680at2"/>
<dbReference type="InterPro" id="IPR016160">
    <property type="entry name" value="Ald_DH_CS_CYS"/>
</dbReference>
<dbReference type="PANTHER" id="PTHR42804:SF1">
    <property type="entry name" value="ALDEHYDE DEHYDROGENASE-RELATED"/>
    <property type="match status" value="1"/>
</dbReference>
<sequence>MTNPAPDLIAPDLVTRPDLYIDGHWVQATGNGTLDVLDPATESLIGSVPNGTTDDVDRAARAARAAFDSWSRLSPRERGEWIRRIADAIDSRADEFAELISREVGVPLAQSRAIQVTLAIGDLAVMPEAIDEVAWEERIGNSLVLREPIGVVGAITPWNYPLHQVTAKVAGALAAGCTVVVKPSEIAPLSIFLLADAIDEIGLPNGVFNLVSGDGIITGEALVSHPDIDMVSFTGSTRAGRRISEIAAAAAKPVSMELGGKSASVILDDADLEEAVAVSLSKCYQNAGQTCNALTRLLVPRAKLGAAEAVAATAAATYRVGPPFDSDSTMGPLASADQKRRVLDYIARGIADGARVVAGGTETTDSLTHGYFVAPTVFSDVTADMAIAQEEIFGPVAVLIPFDDEDEAVELANDSEYGLGGAVWSGDTDRALHVARRIRTGQISINGGAYNSRAPFGGFKSSGHGREGGRFGIEEFLTYKSLQL</sequence>
<feature type="active site" evidence="5">
    <location>
        <position position="257"/>
    </location>
</feature>
<keyword evidence="2 6" id="KW-0560">Oxidoreductase</keyword>
<feature type="domain" description="Aldehyde dehydrogenase" evidence="7">
    <location>
        <begin position="25"/>
        <end position="481"/>
    </location>
</feature>
<evidence type="ECO:0000256" key="6">
    <source>
        <dbReference type="RuleBase" id="RU003345"/>
    </source>
</evidence>
<proteinExistence type="inferred from homology"/>
<dbReference type="PROSITE" id="PS00070">
    <property type="entry name" value="ALDEHYDE_DEHYDR_CYS"/>
    <property type="match status" value="1"/>
</dbReference>
<dbReference type="PROSITE" id="PS00687">
    <property type="entry name" value="ALDEHYDE_DEHYDR_GLU"/>
    <property type="match status" value="1"/>
</dbReference>
<dbReference type="FunFam" id="3.40.605.10:FF:000007">
    <property type="entry name" value="NAD/NADP-dependent betaine aldehyde dehydrogenase"/>
    <property type="match status" value="1"/>
</dbReference>
<evidence type="ECO:0000313" key="9">
    <source>
        <dbReference type="Proteomes" id="UP000287519"/>
    </source>
</evidence>
<dbReference type="InterPro" id="IPR016162">
    <property type="entry name" value="Ald_DH_N"/>
</dbReference>
<comment type="caution">
    <text evidence="8">The sequence shown here is derived from an EMBL/GenBank/DDBJ whole genome shotgun (WGS) entry which is preliminary data.</text>
</comment>
<reference evidence="8 9" key="1">
    <citation type="submission" date="2018-11" db="EMBL/GenBank/DDBJ databases">
        <title>Microbial catabolism of amino acid.</title>
        <authorList>
            <person name="Hibi M."/>
            <person name="Ogawa J."/>
        </authorList>
    </citation>
    <scope>NUCLEOTIDE SEQUENCE [LARGE SCALE GENOMIC DNA]</scope>
    <source>
        <strain evidence="8 9">C31-06</strain>
    </source>
</reference>
<dbReference type="EC" id="1.2.1.3" evidence="3"/>
<evidence type="ECO:0000256" key="3">
    <source>
        <dbReference type="ARBA" id="ARBA00024226"/>
    </source>
</evidence>
<dbReference type="SUPFAM" id="SSF53720">
    <property type="entry name" value="ALDH-like"/>
    <property type="match status" value="1"/>
</dbReference>
<accession>A0A402C5W6</accession>
<dbReference type="AlphaFoldDB" id="A0A402C5W6"/>
<dbReference type="InterPro" id="IPR016161">
    <property type="entry name" value="Ald_DH/histidinol_DH"/>
</dbReference>
<dbReference type="InterPro" id="IPR016163">
    <property type="entry name" value="Ald_DH_C"/>
</dbReference>
<keyword evidence="9" id="KW-1185">Reference proteome</keyword>
<protein>
    <recommendedName>
        <fullName evidence="3">aldehyde dehydrogenase (NAD(+))</fullName>
        <ecNumber evidence="3">1.2.1.3</ecNumber>
    </recommendedName>
</protein>
<dbReference type="InterPro" id="IPR015590">
    <property type="entry name" value="Aldehyde_DH_dom"/>
</dbReference>
<evidence type="ECO:0000259" key="7">
    <source>
        <dbReference type="Pfam" id="PF00171"/>
    </source>
</evidence>
<evidence type="ECO:0000313" key="8">
    <source>
        <dbReference type="EMBL" id="GCE39024.1"/>
    </source>
</evidence>
<dbReference type="RefSeq" id="WP_124391491.1">
    <property type="nucleotide sequence ID" value="NZ_BHYM01000023.1"/>
</dbReference>
<dbReference type="Proteomes" id="UP000287519">
    <property type="component" value="Unassembled WGS sequence"/>
</dbReference>
<evidence type="ECO:0000256" key="5">
    <source>
        <dbReference type="PROSITE-ProRule" id="PRU10007"/>
    </source>
</evidence>
<evidence type="ECO:0000256" key="1">
    <source>
        <dbReference type="ARBA" id="ARBA00009986"/>
    </source>
</evidence>
<dbReference type="CDD" id="cd07138">
    <property type="entry name" value="ALDH_CddD_SSP0762"/>
    <property type="match status" value="1"/>
</dbReference>
<dbReference type="InterPro" id="IPR029510">
    <property type="entry name" value="Ald_DH_CS_GLU"/>
</dbReference>
<evidence type="ECO:0000256" key="4">
    <source>
        <dbReference type="ARBA" id="ARBA00049194"/>
    </source>
</evidence>
<dbReference type="FunFam" id="3.40.309.10:FF:000012">
    <property type="entry name" value="Betaine aldehyde dehydrogenase"/>
    <property type="match status" value="1"/>
</dbReference>
<organism evidence="8 9">
    <name type="scientific">Rhodococcus wratislaviensis</name>
    <name type="common">Tsukamurella wratislaviensis</name>
    <dbReference type="NCBI Taxonomy" id="44752"/>
    <lineage>
        <taxon>Bacteria</taxon>
        <taxon>Bacillati</taxon>
        <taxon>Actinomycetota</taxon>
        <taxon>Actinomycetes</taxon>
        <taxon>Mycobacteriales</taxon>
        <taxon>Nocardiaceae</taxon>
        <taxon>Rhodococcus</taxon>
    </lineage>
</organism>
<dbReference type="PANTHER" id="PTHR42804">
    <property type="entry name" value="ALDEHYDE DEHYDROGENASE"/>
    <property type="match status" value="1"/>
</dbReference>
<comment type="similarity">
    <text evidence="1 6">Belongs to the aldehyde dehydrogenase family.</text>
</comment>
<name>A0A402C5W6_RHOWR</name>
<gene>
    <name evidence="8" type="ORF">Rhow_002548</name>
</gene>
<dbReference type="EMBL" id="BHYM01000023">
    <property type="protein sequence ID" value="GCE39024.1"/>
    <property type="molecule type" value="Genomic_DNA"/>
</dbReference>